<keyword evidence="4 9" id="KW-0863">Zinc-finger</keyword>
<evidence type="ECO:0000256" key="1">
    <source>
        <dbReference type="ARBA" id="ARBA00004123"/>
    </source>
</evidence>
<keyword evidence="7" id="KW-0804">Transcription</keyword>
<evidence type="ECO:0000256" key="5">
    <source>
        <dbReference type="ARBA" id="ARBA00022833"/>
    </source>
</evidence>
<dbReference type="GO" id="GO:0000981">
    <property type="term" value="F:DNA-binding transcription factor activity, RNA polymerase II-specific"/>
    <property type="evidence" value="ECO:0007669"/>
    <property type="project" value="TreeGrafter"/>
</dbReference>
<feature type="region of interest" description="Disordered" evidence="10">
    <location>
        <begin position="268"/>
        <end position="288"/>
    </location>
</feature>
<evidence type="ECO:0000256" key="9">
    <source>
        <dbReference type="PROSITE-ProRule" id="PRU00042"/>
    </source>
</evidence>
<dbReference type="PANTHER" id="PTHR24394">
    <property type="entry name" value="ZINC FINGER PROTEIN"/>
    <property type="match status" value="1"/>
</dbReference>
<keyword evidence="3" id="KW-0677">Repeat</keyword>
<reference evidence="12" key="3">
    <citation type="submission" date="2025-08" db="UniProtKB">
        <authorList>
            <consortium name="Ensembl"/>
        </authorList>
    </citation>
    <scope>IDENTIFICATION</scope>
</reference>
<dbReference type="Ensembl" id="ENSAMXT00000039663.1">
    <property type="protein sequence ID" value="ENSAMXP00000045027.1"/>
    <property type="gene ID" value="ENSAMXG00000032552.1"/>
</dbReference>
<dbReference type="PANTHER" id="PTHR24394:SF48">
    <property type="entry name" value="ZINC FINGER PROTEIN 771"/>
    <property type="match status" value="1"/>
</dbReference>
<evidence type="ECO:0000256" key="10">
    <source>
        <dbReference type="SAM" id="MobiDB-lite"/>
    </source>
</evidence>
<sequence length="288" mass="33050">MSKMELLNSYLTDRLSVAVREILEAVEATVTEYRKESEQTRIENHELREQLRDALGRAEAAERATAELQEEQKDQNQDGDWSNSLVTNEEKPHTLETAYTCKTERDSLKEGSHAESLTSAATQEHQSEQDLDVSLPAVKLHRVKIEPEETEIPLTLPDTDDPLHLVHSFSPETSQRTLSPKNITNKVQGNAPYKCPHCINTFSDLKTLQIHQQAHEQAFGCTWCKKGFYNSSDLQRHMRTHTGERPFGCTWCSKGFFKTEELRRHLRTPFPDKNKSPLLNQINDKTEH</sequence>
<dbReference type="InterPro" id="IPR036236">
    <property type="entry name" value="Znf_C2H2_sf"/>
</dbReference>
<reference evidence="13" key="2">
    <citation type="journal article" date="2014" name="Nat. Commun.">
        <title>The cavefish genome reveals candidate genes for eye loss.</title>
        <authorList>
            <person name="McGaugh S.E."/>
            <person name="Gross J.B."/>
            <person name="Aken B."/>
            <person name="Blin M."/>
            <person name="Borowsky R."/>
            <person name="Chalopin D."/>
            <person name="Hinaux H."/>
            <person name="Jeffery W.R."/>
            <person name="Keene A."/>
            <person name="Ma L."/>
            <person name="Minx P."/>
            <person name="Murphy D."/>
            <person name="O'Quin K.E."/>
            <person name="Retaux S."/>
            <person name="Rohner N."/>
            <person name="Searle S.M."/>
            <person name="Stahl B.A."/>
            <person name="Tabin C."/>
            <person name="Volff J.N."/>
            <person name="Yoshizawa M."/>
            <person name="Warren W.C."/>
        </authorList>
    </citation>
    <scope>NUCLEOTIDE SEQUENCE [LARGE SCALE GENOMIC DNA]</scope>
    <source>
        <strain evidence="13">female</strain>
    </source>
</reference>
<feature type="compositionally biased region" description="Polar residues" evidence="10">
    <location>
        <begin position="277"/>
        <end position="288"/>
    </location>
</feature>
<feature type="region of interest" description="Disordered" evidence="10">
    <location>
        <begin position="58"/>
        <end position="130"/>
    </location>
</feature>
<keyword evidence="13" id="KW-1185">Reference proteome</keyword>
<dbReference type="SMART" id="SM00355">
    <property type="entry name" value="ZnF_C2H2"/>
    <property type="match status" value="3"/>
</dbReference>
<accession>A0A3B1JRK5</accession>
<dbReference type="PROSITE" id="PS00028">
    <property type="entry name" value="ZINC_FINGER_C2H2_1"/>
    <property type="match status" value="2"/>
</dbReference>
<dbReference type="SUPFAM" id="SSF57667">
    <property type="entry name" value="beta-beta-alpha zinc fingers"/>
    <property type="match status" value="2"/>
</dbReference>
<dbReference type="GO" id="GO:0003677">
    <property type="term" value="F:DNA binding"/>
    <property type="evidence" value="ECO:0007669"/>
    <property type="project" value="UniProtKB-KW"/>
</dbReference>
<evidence type="ECO:0000256" key="8">
    <source>
        <dbReference type="ARBA" id="ARBA00023242"/>
    </source>
</evidence>
<dbReference type="PROSITE" id="PS50157">
    <property type="entry name" value="ZINC_FINGER_C2H2_2"/>
    <property type="match status" value="3"/>
</dbReference>
<evidence type="ECO:0000256" key="4">
    <source>
        <dbReference type="ARBA" id="ARBA00022771"/>
    </source>
</evidence>
<comment type="subcellular location">
    <subcellularLocation>
        <location evidence="1">Nucleus</location>
    </subcellularLocation>
</comment>
<evidence type="ECO:0000256" key="7">
    <source>
        <dbReference type="ARBA" id="ARBA00023163"/>
    </source>
</evidence>
<dbReference type="Gene3D" id="3.30.160.60">
    <property type="entry name" value="Classic Zinc Finger"/>
    <property type="match status" value="3"/>
</dbReference>
<reference evidence="12" key="4">
    <citation type="submission" date="2025-09" db="UniProtKB">
        <authorList>
            <consortium name="Ensembl"/>
        </authorList>
    </citation>
    <scope>IDENTIFICATION</scope>
</reference>
<feature type="domain" description="C2H2-type" evidence="11">
    <location>
        <begin position="193"/>
        <end position="215"/>
    </location>
</feature>
<evidence type="ECO:0000256" key="3">
    <source>
        <dbReference type="ARBA" id="ARBA00022737"/>
    </source>
</evidence>
<dbReference type="GO" id="GO:0008270">
    <property type="term" value="F:zinc ion binding"/>
    <property type="evidence" value="ECO:0007669"/>
    <property type="project" value="UniProtKB-KW"/>
</dbReference>
<evidence type="ECO:0000313" key="12">
    <source>
        <dbReference type="Ensembl" id="ENSAMXP00000045027.1"/>
    </source>
</evidence>
<feature type="domain" description="C2H2-type" evidence="11">
    <location>
        <begin position="219"/>
        <end position="246"/>
    </location>
</feature>
<keyword evidence="5" id="KW-0862">Zinc</keyword>
<feature type="compositionally biased region" description="Basic and acidic residues" evidence="10">
    <location>
        <begin position="102"/>
        <end position="113"/>
    </location>
</feature>
<proteinExistence type="predicted"/>
<dbReference type="Proteomes" id="UP000018467">
    <property type="component" value="Unassembled WGS sequence"/>
</dbReference>
<dbReference type="GeneTree" id="ENSGT00940000164807"/>
<evidence type="ECO:0000259" key="11">
    <source>
        <dbReference type="PROSITE" id="PS50157"/>
    </source>
</evidence>
<dbReference type="FunFam" id="3.30.160.60:FF:000446">
    <property type="entry name" value="Zinc finger protein"/>
    <property type="match status" value="1"/>
</dbReference>
<feature type="compositionally biased region" description="Polar residues" evidence="10">
    <location>
        <begin position="78"/>
        <end position="87"/>
    </location>
</feature>
<feature type="compositionally biased region" description="Polar residues" evidence="10">
    <location>
        <begin position="115"/>
        <end position="124"/>
    </location>
</feature>
<dbReference type="InterPro" id="IPR013087">
    <property type="entry name" value="Znf_C2H2_type"/>
</dbReference>
<keyword evidence="6" id="KW-0805">Transcription regulation</keyword>
<dbReference type="AlphaFoldDB" id="A0A3B1JRK5"/>
<reference evidence="13" key="1">
    <citation type="submission" date="2013-03" db="EMBL/GenBank/DDBJ databases">
        <authorList>
            <person name="Jeffery W."/>
            <person name="Warren W."/>
            <person name="Wilson R.K."/>
        </authorList>
    </citation>
    <scope>NUCLEOTIDE SEQUENCE</scope>
    <source>
        <strain evidence="13">female</strain>
    </source>
</reference>
<dbReference type="GO" id="GO:0005634">
    <property type="term" value="C:nucleus"/>
    <property type="evidence" value="ECO:0007669"/>
    <property type="project" value="UniProtKB-SubCell"/>
</dbReference>
<evidence type="ECO:0000313" key="13">
    <source>
        <dbReference type="Proteomes" id="UP000018467"/>
    </source>
</evidence>
<keyword evidence="8" id="KW-0539">Nucleus</keyword>
<dbReference type="FunFam" id="3.30.160.60:FF:001818">
    <property type="entry name" value="GDNF-inducible zinc finger protein 1 isoform X1"/>
    <property type="match status" value="1"/>
</dbReference>
<feature type="compositionally biased region" description="Basic and acidic residues" evidence="10">
    <location>
        <begin position="58"/>
        <end position="76"/>
    </location>
</feature>
<organism evidence="12 13">
    <name type="scientific">Astyanax mexicanus</name>
    <name type="common">Blind cave fish</name>
    <name type="synonym">Astyanax fasciatus mexicanus</name>
    <dbReference type="NCBI Taxonomy" id="7994"/>
    <lineage>
        <taxon>Eukaryota</taxon>
        <taxon>Metazoa</taxon>
        <taxon>Chordata</taxon>
        <taxon>Craniata</taxon>
        <taxon>Vertebrata</taxon>
        <taxon>Euteleostomi</taxon>
        <taxon>Actinopterygii</taxon>
        <taxon>Neopterygii</taxon>
        <taxon>Teleostei</taxon>
        <taxon>Ostariophysi</taxon>
        <taxon>Characiformes</taxon>
        <taxon>Characoidei</taxon>
        <taxon>Acestrorhamphidae</taxon>
        <taxon>Acestrorhamphinae</taxon>
        <taxon>Astyanax</taxon>
    </lineage>
</organism>
<dbReference type="Pfam" id="PF00096">
    <property type="entry name" value="zf-C2H2"/>
    <property type="match status" value="1"/>
</dbReference>
<keyword evidence="2" id="KW-0479">Metal-binding</keyword>
<dbReference type="Bgee" id="ENSAMXG00000032552">
    <property type="expression patterns" value="Expressed in ovary and 14 other cell types or tissues"/>
</dbReference>
<evidence type="ECO:0000256" key="2">
    <source>
        <dbReference type="ARBA" id="ARBA00022723"/>
    </source>
</evidence>
<evidence type="ECO:0000256" key="6">
    <source>
        <dbReference type="ARBA" id="ARBA00023015"/>
    </source>
</evidence>
<name>A0A3B1JRK5_ASTMX</name>
<protein>
    <recommendedName>
        <fullName evidence="11">C2H2-type domain-containing protein</fullName>
    </recommendedName>
</protein>
<feature type="domain" description="C2H2-type" evidence="11">
    <location>
        <begin position="247"/>
        <end position="277"/>
    </location>
</feature>